<sequence>MDPMQQSSTQQSLSVPTAPSRDSPNSDISSDSSVQNVDVSSLQQTGVGSAHLGEEHVAYRRLDFPTIKLSVIGGRPFSCGGEQIFRKKLLSARYVVHYGNFSHSRQSFF</sequence>
<keyword evidence="3" id="KW-1185">Reference proteome</keyword>
<feature type="region of interest" description="Disordered" evidence="1">
    <location>
        <begin position="1"/>
        <end position="40"/>
    </location>
</feature>
<feature type="compositionally biased region" description="Polar residues" evidence="1">
    <location>
        <begin position="1"/>
        <end position="17"/>
    </location>
</feature>
<organism evidence="2 3">
    <name type="scientific">Xanthoceras sorbifolium</name>
    <dbReference type="NCBI Taxonomy" id="99658"/>
    <lineage>
        <taxon>Eukaryota</taxon>
        <taxon>Viridiplantae</taxon>
        <taxon>Streptophyta</taxon>
        <taxon>Embryophyta</taxon>
        <taxon>Tracheophyta</taxon>
        <taxon>Spermatophyta</taxon>
        <taxon>Magnoliopsida</taxon>
        <taxon>eudicotyledons</taxon>
        <taxon>Gunneridae</taxon>
        <taxon>Pentapetalae</taxon>
        <taxon>rosids</taxon>
        <taxon>malvids</taxon>
        <taxon>Sapindales</taxon>
        <taxon>Sapindaceae</taxon>
        <taxon>Xanthoceroideae</taxon>
        <taxon>Xanthoceras</taxon>
    </lineage>
</organism>
<reference evidence="2 3" key="1">
    <citation type="submission" date="2021-02" db="EMBL/GenBank/DDBJ databases">
        <title>Plant Genome Project.</title>
        <authorList>
            <person name="Zhang R.-G."/>
        </authorList>
    </citation>
    <scope>NUCLEOTIDE SEQUENCE [LARGE SCALE GENOMIC DNA]</scope>
    <source>
        <tissue evidence="2">Leaves</tissue>
    </source>
</reference>
<evidence type="ECO:0000313" key="3">
    <source>
        <dbReference type="Proteomes" id="UP000827721"/>
    </source>
</evidence>
<evidence type="ECO:0000313" key="2">
    <source>
        <dbReference type="EMBL" id="KAH7569177.1"/>
    </source>
</evidence>
<gene>
    <name evidence="2" type="ORF">JRO89_XS06G0119300</name>
</gene>
<name>A0ABQ8HXT3_9ROSI</name>
<dbReference type="PANTHER" id="PTHR35769:SF2">
    <property type="entry name" value="CALCINEURIN-LIKE METALLO-PHOSPHOESTERASE SUPERFAMILY PROTEIN"/>
    <property type="match status" value="1"/>
</dbReference>
<dbReference type="InterPro" id="IPR027629">
    <property type="entry name" value="DevT-like"/>
</dbReference>
<proteinExistence type="predicted"/>
<dbReference type="Proteomes" id="UP000827721">
    <property type="component" value="Unassembled WGS sequence"/>
</dbReference>
<dbReference type="EMBL" id="JAFEMO010000006">
    <property type="protein sequence ID" value="KAH7569177.1"/>
    <property type="molecule type" value="Genomic_DNA"/>
</dbReference>
<protein>
    <submittedName>
        <fullName evidence="2">Uncharacterized protein</fullName>
    </submittedName>
</protein>
<evidence type="ECO:0000256" key="1">
    <source>
        <dbReference type="SAM" id="MobiDB-lite"/>
    </source>
</evidence>
<dbReference type="PANTHER" id="PTHR35769">
    <property type="entry name" value="CALCINEURIN-LIKE METALLO-PHOSPHOESTERASE SUPERFAMILY PROTEIN"/>
    <property type="match status" value="1"/>
</dbReference>
<accession>A0ABQ8HXT3</accession>
<comment type="caution">
    <text evidence="2">The sequence shown here is derived from an EMBL/GenBank/DDBJ whole genome shotgun (WGS) entry which is preliminary data.</text>
</comment>
<feature type="compositionally biased region" description="Low complexity" evidence="1">
    <location>
        <begin position="20"/>
        <end position="40"/>
    </location>
</feature>